<dbReference type="EMBL" id="UINC01063675">
    <property type="protein sequence ID" value="SVB91559.1"/>
    <property type="molecule type" value="Genomic_DNA"/>
</dbReference>
<protein>
    <submittedName>
        <fullName evidence="1">Uncharacterized protein</fullName>
    </submittedName>
</protein>
<gene>
    <name evidence="1" type="ORF">METZ01_LOCUS244413</name>
</gene>
<accession>A0A382HWK2</accession>
<name>A0A382HWK2_9ZZZZ</name>
<dbReference type="AlphaFoldDB" id="A0A382HWK2"/>
<organism evidence="1">
    <name type="scientific">marine metagenome</name>
    <dbReference type="NCBI Taxonomy" id="408172"/>
    <lineage>
        <taxon>unclassified sequences</taxon>
        <taxon>metagenomes</taxon>
        <taxon>ecological metagenomes</taxon>
    </lineage>
</organism>
<reference evidence="1" key="1">
    <citation type="submission" date="2018-05" db="EMBL/GenBank/DDBJ databases">
        <authorList>
            <person name="Lanie J.A."/>
            <person name="Ng W.-L."/>
            <person name="Kazmierczak K.M."/>
            <person name="Andrzejewski T.M."/>
            <person name="Davidsen T.M."/>
            <person name="Wayne K.J."/>
            <person name="Tettelin H."/>
            <person name="Glass J.I."/>
            <person name="Rusch D."/>
            <person name="Podicherti R."/>
            <person name="Tsui H.-C.T."/>
            <person name="Winkler M.E."/>
        </authorList>
    </citation>
    <scope>NUCLEOTIDE SEQUENCE</scope>
</reference>
<proteinExistence type="predicted"/>
<feature type="non-terminal residue" evidence="1">
    <location>
        <position position="1"/>
    </location>
</feature>
<sequence>VQQHLEYEYALQFRLPLRQALCNALQTLGAIHGTADLLRSNENYAFEDTKCKSRPITS</sequence>
<evidence type="ECO:0000313" key="1">
    <source>
        <dbReference type="EMBL" id="SVB91559.1"/>
    </source>
</evidence>